<feature type="region of interest" description="Disordered" evidence="4">
    <location>
        <begin position="24"/>
        <end position="212"/>
    </location>
</feature>
<dbReference type="OrthoDB" id="770764at2759"/>
<dbReference type="KEGG" id="egt:105966581"/>
<feature type="compositionally biased region" description="Acidic residues" evidence="4">
    <location>
        <begin position="120"/>
        <end position="136"/>
    </location>
</feature>
<keyword evidence="1 5" id="KW-0732">Signal</keyword>
<dbReference type="SUPFAM" id="SSF101148">
    <property type="entry name" value="Plant invertase/pectin methylesterase inhibitor"/>
    <property type="match status" value="1"/>
</dbReference>
<evidence type="ECO:0000256" key="3">
    <source>
        <dbReference type="ARBA" id="ARBA00038471"/>
    </source>
</evidence>
<dbReference type="Gene3D" id="1.20.140.40">
    <property type="entry name" value="Invertase/pectin methylesterase inhibitor family protein"/>
    <property type="match status" value="1"/>
</dbReference>
<gene>
    <name evidence="7" type="ORF">MIMGU_mgv1a027137mg</name>
</gene>
<name>A0A022QLS2_ERYGU</name>
<dbReference type="Pfam" id="PF04043">
    <property type="entry name" value="PMEI"/>
    <property type="match status" value="1"/>
</dbReference>
<dbReference type="InterPro" id="IPR035513">
    <property type="entry name" value="Invertase/methylesterase_inhib"/>
</dbReference>
<dbReference type="OMA" id="EVCHESY"/>
<dbReference type="PANTHER" id="PTHR36710:SF18">
    <property type="entry name" value="PECTINESTERASE INHIBITOR 5-RELATED"/>
    <property type="match status" value="1"/>
</dbReference>
<dbReference type="NCBIfam" id="TIGR01614">
    <property type="entry name" value="PME_inhib"/>
    <property type="match status" value="1"/>
</dbReference>
<keyword evidence="2" id="KW-1015">Disulfide bond</keyword>
<feature type="chain" id="PRO_5001506962" description="Pectinesterase inhibitor domain-containing protein" evidence="5">
    <location>
        <begin position="24"/>
        <end position="383"/>
    </location>
</feature>
<dbReference type="PhylomeDB" id="A0A022QLS2"/>
<feature type="domain" description="Pectinesterase inhibitor" evidence="6">
    <location>
        <begin position="234"/>
        <end position="378"/>
    </location>
</feature>
<accession>A0A022QLS2</accession>
<evidence type="ECO:0000313" key="7">
    <source>
        <dbReference type="EMBL" id="EYU29652.1"/>
    </source>
</evidence>
<evidence type="ECO:0000256" key="2">
    <source>
        <dbReference type="ARBA" id="ARBA00023157"/>
    </source>
</evidence>
<dbReference type="InterPro" id="IPR052421">
    <property type="entry name" value="PCW_Enzyme_Inhibitor"/>
</dbReference>
<dbReference type="EMBL" id="KI631172">
    <property type="protein sequence ID" value="EYU29652.1"/>
    <property type="molecule type" value="Genomic_DNA"/>
</dbReference>
<dbReference type="GO" id="GO:0009827">
    <property type="term" value="P:plant-type cell wall modification"/>
    <property type="evidence" value="ECO:0000318"/>
    <property type="project" value="GO_Central"/>
</dbReference>
<sequence length="383" mass="39097">MAIHNTLSLLILSFSLLIASHSAQPELSPAASPTAQSPRASSAGPTDDGTAPSPSPSYGSFPPSTISDPPSTSISPSAADPPAVAATLITSTSFDNDDEAPAKPESPDGEYEALAKPESPDESSDSDDSEDDDDDEAPAKPESPDESSNDDNDGGAPAKLNSFSTSSNDDDGPGAAKLDSFSTSSNDDDGPGAAKLDSFSTSSNDGAGPAKLDSLAAPSFDLSSILDTSAPTDDVDPKVKKICDSTDHSSLCLTTIAPLLKGKDDVPSVLEVSIGVGSKLSDYALSLAKTMSEKPGMPPQVLSVIKDCKDSYDTAAYNYQNAVDALHEKDIGTMNSMLSAVITNVGDCEDGFSSIGETSVFSGLAENLTNVTSNCLAIISLLG</sequence>
<reference evidence="7 8" key="1">
    <citation type="journal article" date="2013" name="Proc. Natl. Acad. Sci. U.S.A.">
        <title>Fine-scale variation in meiotic recombination in Mimulus inferred from population shotgun sequencing.</title>
        <authorList>
            <person name="Hellsten U."/>
            <person name="Wright K.M."/>
            <person name="Jenkins J."/>
            <person name="Shu S."/>
            <person name="Yuan Y."/>
            <person name="Wessler S.R."/>
            <person name="Schmutz J."/>
            <person name="Willis J.H."/>
            <person name="Rokhsar D.S."/>
        </authorList>
    </citation>
    <scope>NUCLEOTIDE SEQUENCE [LARGE SCALE GENOMIC DNA]</scope>
    <source>
        <strain evidence="8">cv. DUN x IM62</strain>
    </source>
</reference>
<dbReference type="InterPro" id="IPR006501">
    <property type="entry name" value="Pectinesterase_inhib_dom"/>
</dbReference>
<organism evidence="7 8">
    <name type="scientific">Erythranthe guttata</name>
    <name type="common">Yellow monkey flower</name>
    <name type="synonym">Mimulus guttatus</name>
    <dbReference type="NCBI Taxonomy" id="4155"/>
    <lineage>
        <taxon>Eukaryota</taxon>
        <taxon>Viridiplantae</taxon>
        <taxon>Streptophyta</taxon>
        <taxon>Embryophyta</taxon>
        <taxon>Tracheophyta</taxon>
        <taxon>Spermatophyta</taxon>
        <taxon>Magnoliopsida</taxon>
        <taxon>eudicotyledons</taxon>
        <taxon>Gunneridae</taxon>
        <taxon>Pentapetalae</taxon>
        <taxon>asterids</taxon>
        <taxon>lamiids</taxon>
        <taxon>Lamiales</taxon>
        <taxon>Phrymaceae</taxon>
        <taxon>Erythranthe</taxon>
    </lineage>
</organism>
<evidence type="ECO:0000256" key="5">
    <source>
        <dbReference type="SAM" id="SignalP"/>
    </source>
</evidence>
<comment type="similarity">
    <text evidence="3">Belongs to the PMEI family.</text>
</comment>
<protein>
    <recommendedName>
        <fullName evidence="6">Pectinesterase inhibitor domain-containing protein</fullName>
    </recommendedName>
</protein>
<dbReference type="PANTHER" id="PTHR36710">
    <property type="entry name" value="PECTINESTERASE INHIBITOR-LIKE"/>
    <property type="match status" value="1"/>
</dbReference>
<dbReference type="Proteomes" id="UP000030748">
    <property type="component" value="Unassembled WGS sequence"/>
</dbReference>
<evidence type="ECO:0000259" key="6">
    <source>
        <dbReference type="SMART" id="SM00856"/>
    </source>
</evidence>
<dbReference type="GO" id="GO:0009505">
    <property type="term" value="C:plant-type cell wall"/>
    <property type="evidence" value="ECO:0000318"/>
    <property type="project" value="GO_Central"/>
</dbReference>
<feature type="compositionally biased region" description="Polar residues" evidence="4">
    <location>
        <begin position="31"/>
        <end position="44"/>
    </location>
</feature>
<dbReference type="CDD" id="cd15800">
    <property type="entry name" value="PMEI-like_2"/>
    <property type="match status" value="1"/>
</dbReference>
<feature type="signal peptide" evidence="5">
    <location>
        <begin position="1"/>
        <end position="23"/>
    </location>
</feature>
<evidence type="ECO:0000313" key="8">
    <source>
        <dbReference type="Proteomes" id="UP000030748"/>
    </source>
</evidence>
<feature type="compositionally biased region" description="Acidic residues" evidence="4">
    <location>
        <begin position="144"/>
        <end position="153"/>
    </location>
</feature>
<feature type="compositionally biased region" description="Low complexity" evidence="4">
    <location>
        <begin position="56"/>
        <end position="82"/>
    </location>
</feature>
<dbReference type="AlphaFoldDB" id="A0A022QLS2"/>
<dbReference type="GO" id="GO:0004857">
    <property type="term" value="F:enzyme inhibitor activity"/>
    <property type="evidence" value="ECO:0000318"/>
    <property type="project" value="GO_Central"/>
</dbReference>
<keyword evidence="8" id="KW-1185">Reference proteome</keyword>
<evidence type="ECO:0000256" key="4">
    <source>
        <dbReference type="SAM" id="MobiDB-lite"/>
    </source>
</evidence>
<dbReference type="eggNOG" id="ENOG502S99C">
    <property type="taxonomic scope" value="Eukaryota"/>
</dbReference>
<proteinExistence type="inferred from homology"/>
<dbReference type="SMART" id="SM00856">
    <property type="entry name" value="PMEI"/>
    <property type="match status" value="1"/>
</dbReference>
<dbReference type="STRING" id="4155.A0A022QLS2"/>
<evidence type="ECO:0000256" key="1">
    <source>
        <dbReference type="ARBA" id="ARBA00022729"/>
    </source>
</evidence>